<keyword evidence="5" id="KW-1185">Reference proteome</keyword>
<feature type="region of interest" description="Disordered" evidence="2">
    <location>
        <begin position="26"/>
        <end position="47"/>
    </location>
</feature>
<organism evidence="4 5">
    <name type="scientific">Hucho hucho</name>
    <name type="common">huchen</name>
    <dbReference type="NCBI Taxonomy" id="62062"/>
    <lineage>
        <taxon>Eukaryota</taxon>
        <taxon>Metazoa</taxon>
        <taxon>Chordata</taxon>
        <taxon>Craniata</taxon>
        <taxon>Vertebrata</taxon>
        <taxon>Euteleostomi</taxon>
        <taxon>Actinopterygii</taxon>
        <taxon>Neopterygii</taxon>
        <taxon>Teleostei</taxon>
        <taxon>Protacanthopterygii</taxon>
        <taxon>Salmoniformes</taxon>
        <taxon>Salmonidae</taxon>
        <taxon>Salmoninae</taxon>
        <taxon>Hucho</taxon>
    </lineage>
</organism>
<protein>
    <recommendedName>
        <fullName evidence="3">Myosin tail domain-containing protein</fullName>
    </recommendedName>
</protein>
<evidence type="ECO:0000256" key="1">
    <source>
        <dbReference type="ARBA" id="ARBA00023054"/>
    </source>
</evidence>
<dbReference type="Ensembl" id="ENSHHUT00000012847.1">
    <property type="protein sequence ID" value="ENSHHUP00000012458.1"/>
    <property type="gene ID" value="ENSHHUG00000007624.1"/>
</dbReference>
<feature type="domain" description="Myosin tail" evidence="3">
    <location>
        <begin position="2"/>
        <end position="65"/>
    </location>
</feature>
<evidence type="ECO:0000313" key="4">
    <source>
        <dbReference type="Ensembl" id="ENSHHUP00000012458.1"/>
    </source>
</evidence>
<proteinExistence type="predicted"/>
<reference evidence="5" key="1">
    <citation type="submission" date="2018-06" db="EMBL/GenBank/DDBJ databases">
        <title>Genome assembly of Danube salmon.</title>
        <authorList>
            <person name="Macqueen D.J."/>
            <person name="Gundappa M.K."/>
        </authorList>
    </citation>
    <scope>NUCLEOTIDE SEQUENCE [LARGE SCALE GENOMIC DNA]</scope>
</reference>
<dbReference type="GO" id="GO:0016459">
    <property type="term" value="C:myosin complex"/>
    <property type="evidence" value="ECO:0007669"/>
    <property type="project" value="InterPro"/>
</dbReference>
<dbReference type="Pfam" id="PF01576">
    <property type="entry name" value="Myosin_tail_1"/>
    <property type="match status" value="1"/>
</dbReference>
<reference evidence="4" key="2">
    <citation type="submission" date="2025-08" db="UniProtKB">
        <authorList>
            <consortium name="Ensembl"/>
        </authorList>
    </citation>
    <scope>IDENTIFICATION</scope>
</reference>
<dbReference type="AlphaFoldDB" id="A0A4W5K527"/>
<reference evidence="4" key="3">
    <citation type="submission" date="2025-09" db="UniProtKB">
        <authorList>
            <consortium name="Ensembl"/>
        </authorList>
    </citation>
    <scope>IDENTIFICATION</scope>
</reference>
<name>A0A4W5K527_9TELE</name>
<accession>A0A4W5K527</accession>
<dbReference type="Proteomes" id="UP000314982">
    <property type="component" value="Unassembled WGS sequence"/>
</dbReference>
<keyword evidence="1" id="KW-0175">Coiled coil</keyword>
<sequence length="146" mass="15888">MEATSRGRDEAVKQLRKIQAQMKELQREVEDSRTAQKEVLSSARESERRAKTLEASFMQLQEVQSSLSPTLSPPLCLSLCLSLSPPPSLSLSLSLFLLSPSSSLSLSPPTLSLSLSHTEYVNMGESCLVIHTSLETSLSLSPVLVS</sequence>
<dbReference type="InterPro" id="IPR002928">
    <property type="entry name" value="Myosin_tail"/>
</dbReference>
<dbReference type="GeneTree" id="ENSGT00940000155421"/>
<evidence type="ECO:0000259" key="3">
    <source>
        <dbReference type="Pfam" id="PF01576"/>
    </source>
</evidence>
<feature type="compositionally biased region" description="Basic and acidic residues" evidence="2">
    <location>
        <begin position="26"/>
        <end position="36"/>
    </location>
</feature>
<evidence type="ECO:0000256" key="2">
    <source>
        <dbReference type="SAM" id="MobiDB-lite"/>
    </source>
</evidence>
<dbReference type="STRING" id="62062.ENSHHUP00000012458"/>
<evidence type="ECO:0000313" key="5">
    <source>
        <dbReference type="Proteomes" id="UP000314982"/>
    </source>
</evidence>